<organism evidence="2 3">
    <name type="scientific">Phragmitibacter flavus</name>
    <dbReference type="NCBI Taxonomy" id="2576071"/>
    <lineage>
        <taxon>Bacteria</taxon>
        <taxon>Pseudomonadati</taxon>
        <taxon>Verrucomicrobiota</taxon>
        <taxon>Verrucomicrobiia</taxon>
        <taxon>Verrucomicrobiales</taxon>
        <taxon>Verrucomicrobiaceae</taxon>
        <taxon>Phragmitibacter</taxon>
    </lineage>
</organism>
<dbReference type="Pfam" id="PF00535">
    <property type="entry name" value="Glycos_transf_2"/>
    <property type="match status" value="1"/>
</dbReference>
<protein>
    <submittedName>
        <fullName evidence="2">Glycosyltransferase family 2 protein</fullName>
    </submittedName>
</protein>
<dbReference type="Gene3D" id="3.90.550.10">
    <property type="entry name" value="Spore Coat Polysaccharide Biosynthesis Protein SpsA, Chain A"/>
    <property type="match status" value="1"/>
</dbReference>
<accession>A0A5R8KH06</accession>
<dbReference type="EMBL" id="VAUV01000005">
    <property type="protein sequence ID" value="TLD71255.1"/>
    <property type="molecule type" value="Genomic_DNA"/>
</dbReference>
<dbReference type="PANTHER" id="PTHR48090">
    <property type="entry name" value="UNDECAPRENYL-PHOSPHATE 4-DEOXY-4-FORMAMIDO-L-ARABINOSE TRANSFERASE-RELATED"/>
    <property type="match status" value="1"/>
</dbReference>
<dbReference type="AlphaFoldDB" id="A0A5R8KH06"/>
<dbReference type="CDD" id="cd04179">
    <property type="entry name" value="DPM_DPG-synthase_like"/>
    <property type="match status" value="1"/>
</dbReference>
<evidence type="ECO:0000313" key="3">
    <source>
        <dbReference type="Proteomes" id="UP000306196"/>
    </source>
</evidence>
<gene>
    <name evidence="2" type="ORF">FEM03_06890</name>
</gene>
<dbReference type="SUPFAM" id="SSF53448">
    <property type="entry name" value="Nucleotide-diphospho-sugar transferases"/>
    <property type="match status" value="1"/>
</dbReference>
<feature type="domain" description="Glycosyltransferase 2-like" evidence="1">
    <location>
        <begin position="9"/>
        <end position="169"/>
    </location>
</feature>
<dbReference type="Proteomes" id="UP000306196">
    <property type="component" value="Unassembled WGS sequence"/>
</dbReference>
<dbReference type="PANTHER" id="PTHR48090:SF7">
    <property type="entry name" value="RFBJ PROTEIN"/>
    <property type="match status" value="1"/>
</dbReference>
<evidence type="ECO:0000259" key="1">
    <source>
        <dbReference type="Pfam" id="PF00535"/>
    </source>
</evidence>
<dbReference type="GO" id="GO:0016740">
    <property type="term" value="F:transferase activity"/>
    <property type="evidence" value="ECO:0007669"/>
    <property type="project" value="UniProtKB-KW"/>
</dbReference>
<dbReference type="InterPro" id="IPR050256">
    <property type="entry name" value="Glycosyltransferase_2"/>
</dbReference>
<evidence type="ECO:0000313" key="2">
    <source>
        <dbReference type="EMBL" id="TLD71255.1"/>
    </source>
</evidence>
<dbReference type="InterPro" id="IPR001173">
    <property type="entry name" value="Glyco_trans_2-like"/>
</dbReference>
<sequence>MILGKKVAVTMPAYFAEKTVGKTVAAIPRDIVDTIILVDDCSKDNTTETARALGIEVFRNETNKNYGGNVKRCLQEALDAGADIVIQLHPDFQYPPGIVAPMAAILATGHYDFCLGARLGGRKDTRVSMPFWRLLPNRILTHVMDICLGTKHTEYHTGMRGYTREMLETVKFHELSNHFIFDNEMFIAGLKDGFRSCEVSCPTVYEEDSSSISFQKAMRYGSECLKISFAYLMWRLKTGGVKPRGV</sequence>
<keyword evidence="3" id="KW-1185">Reference proteome</keyword>
<reference evidence="2 3" key="1">
    <citation type="submission" date="2019-05" db="EMBL/GenBank/DDBJ databases">
        <title>Verrucobacter flavum gen. nov., sp. nov. a new member of the family Verrucomicrobiaceae.</title>
        <authorList>
            <person name="Szuroczki S."/>
            <person name="Abbaszade G."/>
            <person name="Szabo A."/>
            <person name="Felfoldi T."/>
            <person name="Schumann P."/>
            <person name="Boka K."/>
            <person name="Keki Z."/>
            <person name="Toumi M."/>
            <person name="Toth E."/>
        </authorList>
    </citation>
    <scope>NUCLEOTIDE SEQUENCE [LARGE SCALE GENOMIC DNA]</scope>
    <source>
        <strain evidence="2 3">MG-N-17</strain>
    </source>
</reference>
<proteinExistence type="predicted"/>
<comment type="caution">
    <text evidence="2">The sequence shown here is derived from an EMBL/GenBank/DDBJ whole genome shotgun (WGS) entry which is preliminary data.</text>
</comment>
<dbReference type="OrthoDB" id="9806525at2"/>
<dbReference type="InterPro" id="IPR029044">
    <property type="entry name" value="Nucleotide-diphossugar_trans"/>
</dbReference>
<name>A0A5R8KH06_9BACT</name>
<keyword evidence="2" id="KW-0808">Transferase</keyword>